<organism evidence="4 5">
    <name type="scientific">Carboxylicivirga marina</name>
    <dbReference type="NCBI Taxonomy" id="2800988"/>
    <lineage>
        <taxon>Bacteria</taxon>
        <taxon>Pseudomonadati</taxon>
        <taxon>Bacteroidota</taxon>
        <taxon>Bacteroidia</taxon>
        <taxon>Marinilabiliales</taxon>
        <taxon>Marinilabiliaceae</taxon>
        <taxon>Carboxylicivirga</taxon>
    </lineage>
</organism>
<feature type="domain" description="HTH LytTR-type" evidence="3">
    <location>
        <begin position="132"/>
        <end position="203"/>
    </location>
</feature>
<dbReference type="Pfam" id="PF00072">
    <property type="entry name" value="Response_reg"/>
    <property type="match status" value="1"/>
</dbReference>
<keyword evidence="1" id="KW-0597">Phosphoprotein</keyword>
<dbReference type="Pfam" id="PF04397">
    <property type="entry name" value="LytTR"/>
    <property type="match status" value="1"/>
</dbReference>
<gene>
    <name evidence="4" type="ORF">JIV24_21220</name>
</gene>
<dbReference type="InterPro" id="IPR001789">
    <property type="entry name" value="Sig_transdc_resp-reg_receiver"/>
</dbReference>
<sequence>MNCIIIDDDKLSTKIIQEFVEKTDDLNLAGNFDSAVSAINYLSKPDIETIDLIFLDIEMPEMSGIDFLKSLDELPQVIVYSSEEKYAIDSYEYNVTDYLLKPVQYGRFIKAVKRARERFEEKESITRETNEIFVKNNSSLVRVKYDDILWIEALENYVVLNTFKDKFTIHFTMKAISEKMPPERYVRVHRSFIVNINKIKVIEDNSVIINYEGGSKIIPIGKSYKDKLMDDINLITR</sequence>
<dbReference type="SUPFAM" id="SSF52172">
    <property type="entry name" value="CheY-like"/>
    <property type="match status" value="1"/>
</dbReference>
<dbReference type="EMBL" id="JAENRR010000100">
    <property type="protein sequence ID" value="MBK3519874.1"/>
    <property type="molecule type" value="Genomic_DNA"/>
</dbReference>
<dbReference type="PROSITE" id="PS50110">
    <property type="entry name" value="RESPONSE_REGULATORY"/>
    <property type="match status" value="1"/>
</dbReference>
<feature type="modified residue" description="4-aspartylphosphate" evidence="1">
    <location>
        <position position="56"/>
    </location>
</feature>
<accession>A0ABS1HRS1</accession>
<dbReference type="PANTHER" id="PTHR37299">
    <property type="entry name" value="TRANSCRIPTIONAL REGULATOR-RELATED"/>
    <property type="match status" value="1"/>
</dbReference>
<feature type="domain" description="Response regulatory" evidence="2">
    <location>
        <begin position="2"/>
        <end position="116"/>
    </location>
</feature>
<proteinExistence type="predicted"/>
<dbReference type="RefSeq" id="WP_200467093.1">
    <property type="nucleotide sequence ID" value="NZ_JAENRR010000100.1"/>
</dbReference>
<keyword evidence="5" id="KW-1185">Reference proteome</keyword>
<reference evidence="4 5" key="1">
    <citation type="submission" date="2021-01" db="EMBL/GenBank/DDBJ databases">
        <title>Carboxyliciviraga sp.nov., isolated from coastal sediments.</title>
        <authorList>
            <person name="Lu D."/>
            <person name="Zhang T."/>
        </authorList>
    </citation>
    <scope>NUCLEOTIDE SEQUENCE [LARGE SCALE GENOMIC DNA]</scope>
    <source>
        <strain evidence="4 5">N1Y132</strain>
    </source>
</reference>
<evidence type="ECO:0000259" key="3">
    <source>
        <dbReference type="PROSITE" id="PS50930"/>
    </source>
</evidence>
<evidence type="ECO:0000259" key="2">
    <source>
        <dbReference type="PROSITE" id="PS50110"/>
    </source>
</evidence>
<protein>
    <submittedName>
        <fullName evidence="4">Response regulator transcription factor</fullName>
    </submittedName>
</protein>
<dbReference type="Gene3D" id="2.40.50.1020">
    <property type="entry name" value="LytTr DNA-binding domain"/>
    <property type="match status" value="1"/>
</dbReference>
<dbReference type="Proteomes" id="UP000605676">
    <property type="component" value="Unassembled WGS sequence"/>
</dbReference>
<dbReference type="InterPro" id="IPR046947">
    <property type="entry name" value="LytR-like"/>
</dbReference>
<dbReference type="SMART" id="SM00448">
    <property type="entry name" value="REC"/>
    <property type="match status" value="1"/>
</dbReference>
<dbReference type="SMART" id="SM00850">
    <property type="entry name" value="LytTR"/>
    <property type="match status" value="1"/>
</dbReference>
<dbReference type="Gene3D" id="3.40.50.2300">
    <property type="match status" value="1"/>
</dbReference>
<dbReference type="PROSITE" id="PS50930">
    <property type="entry name" value="HTH_LYTTR"/>
    <property type="match status" value="1"/>
</dbReference>
<dbReference type="InterPro" id="IPR007492">
    <property type="entry name" value="LytTR_DNA-bd_dom"/>
</dbReference>
<dbReference type="InterPro" id="IPR011006">
    <property type="entry name" value="CheY-like_superfamily"/>
</dbReference>
<comment type="caution">
    <text evidence="4">The sequence shown here is derived from an EMBL/GenBank/DDBJ whole genome shotgun (WGS) entry which is preliminary data.</text>
</comment>
<name>A0ABS1HRS1_9BACT</name>
<evidence type="ECO:0000256" key="1">
    <source>
        <dbReference type="PROSITE-ProRule" id="PRU00169"/>
    </source>
</evidence>
<evidence type="ECO:0000313" key="5">
    <source>
        <dbReference type="Proteomes" id="UP000605676"/>
    </source>
</evidence>
<dbReference type="PANTHER" id="PTHR37299:SF1">
    <property type="entry name" value="STAGE 0 SPORULATION PROTEIN A HOMOLOG"/>
    <property type="match status" value="1"/>
</dbReference>
<evidence type="ECO:0000313" key="4">
    <source>
        <dbReference type="EMBL" id="MBK3519874.1"/>
    </source>
</evidence>